<dbReference type="InterPro" id="IPR014284">
    <property type="entry name" value="RNA_pol_sigma-70_dom"/>
</dbReference>
<evidence type="ECO:0000256" key="4">
    <source>
        <dbReference type="ARBA" id="ARBA00023163"/>
    </source>
</evidence>
<dbReference type="InterPro" id="IPR007627">
    <property type="entry name" value="RNA_pol_sigma70_r2"/>
</dbReference>
<dbReference type="InterPro" id="IPR013324">
    <property type="entry name" value="RNA_pol_sigma_r3/r4-like"/>
</dbReference>
<dbReference type="NCBIfam" id="TIGR02937">
    <property type="entry name" value="sigma70-ECF"/>
    <property type="match status" value="1"/>
</dbReference>
<evidence type="ECO:0000256" key="2">
    <source>
        <dbReference type="ARBA" id="ARBA00023015"/>
    </source>
</evidence>
<evidence type="ECO:0000313" key="7">
    <source>
        <dbReference type="Proteomes" id="UP001201844"/>
    </source>
</evidence>
<dbReference type="Pfam" id="PF04542">
    <property type="entry name" value="Sigma70_r2"/>
    <property type="match status" value="1"/>
</dbReference>
<protein>
    <submittedName>
        <fullName evidence="6">Sigma-70 family RNA polymerase sigma factor</fullName>
    </submittedName>
</protein>
<dbReference type="PANTHER" id="PTHR43133">
    <property type="entry name" value="RNA POLYMERASE ECF-TYPE SIGMA FACTO"/>
    <property type="match status" value="1"/>
</dbReference>
<reference evidence="6 7" key="1">
    <citation type="submission" date="2022-02" db="EMBL/GenBank/DDBJ databases">
        <title>Shinella B3.7 sp. nov., isolated from Sediment (Zhairuo Island).</title>
        <authorList>
            <person name="Chen G."/>
        </authorList>
    </citation>
    <scope>NUCLEOTIDE SEQUENCE [LARGE SCALE GENOMIC DNA]</scope>
    <source>
        <strain evidence="6 7">B3.7</strain>
        <plasmid evidence="6">unnamed</plasmid>
    </source>
</reference>
<dbReference type="SUPFAM" id="SSF88946">
    <property type="entry name" value="Sigma2 domain of RNA polymerase sigma factors"/>
    <property type="match status" value="1"/>
</dbReference>
<keyword evidence="4" id="KW-0804">Transcription</keyword>
<dbReference type="Gene3D" id="1.10.1740.10">
    <property type="match status" value="1"/>
</dbReference>
<dbReference type="InterPro" id="IPR013325">
    <property type="entry name" value="RNA_pol_sigma_r2"/>
</dbReference>
<evidence type="ECO:0000259" key="5">
    <source>
        <dbReference type="Pfam" id="PF04542"/>
    </source>
</evidence>
<keyword evidence="2" id="KW-0805">Transcription regulation</keyword>
<keyword evidence="6" id="KW-0614">Plasmid</keyword>
<dbReference type="PANTHER" id="PTHR43133:SF25">
    <property type="entry name" value="RNA POLYMERASE SIGMA FACTOR RFAY-RELATED"/>
    <property type="match status" value="1"/>
</dbReference>
<dbReference type="InterPro" id="IPR036388">
    <property type="entry name" value="WH-like_DNA-bd_sf"/>
</dbReference>
<evidence type="ECO:0000256" key="3">
    <source>
        <dbReference type="ARBA" id="ARBA00023082"/>
    </source>
</evidence>
<feature type="domain" description="RNA polymerase sigma-70 region 2" evidence="5">
    <location>
        <begin position="72"/>
        <end position="132"/>
    </location>
</feature>
<evidence type="ECO:0000256" key="1">
    <source>
        <dbReference type="ARBA" id="ARBA00010641"/>
    </source>
</evidence>
<dbReference type="Proteomes" id="UP001201844">
    <property type="component" value="Unassembled WGS sequence"/>
</dbReference>
<dbReference type="SUPFAM" id="SSF88659">
    <property type="entry name" value="Sigma3 and sigma4 domains of RNA polymerase sigma factors"/>
    <property type="match status" value="1"/>
</dbReference>
<name>A0ABT0CQP6_9HYPH</name>
<dbReference type="InterPro" id="IPR039425">
    <property type="entry name" value="RNA_pol_sigma-70-like"/>
</dbReference>
<gene>
    <name evidence="6" type="ORF">MKI86_17335</name>
</gene>
<comment type="caution">
    <text evidence="6">The sequence shown here is derived from an EMBL/GenBank/DDBJ whole genome shotgun (WGS) entry which is preliminary data.</text>
</comment>
<keyword evidence="3" id="KW-0731">Sigma factor</keyword>
<keyword evidence="7" id="KW-1185">Reference proteome</keyword>
<proteinExistence type="inferred from homology"/>
<organism evidence="6 7">
    <name type="scientific">Shinella sedimenti</name>
    <dbReference type="NCBI Taxonomy" id="2919913"/>
    <lineage>
        <taxon>Bacteria</taxon>
        <taxon>Pseudomonadati</taxon>
        <taxon>Pseudomonadota</taxon>
        <taxon>Alphaproteobacteria</taxon>
        <taxon>Hyphomicrobiales</taxon>
        <taxon>Rhizobiaceae</taxon>
        <taxon>Shinella</taxon>
    </lineage>
</organism>
<geneLocation type="plasmid" evidence="6">
    <name>unnamed</name>
</geneLocation>
<dbReference type="EMBL" id="JAKVIN010000007">
    <property type="protein sequence ID" value="MCJ8150911.1"/>
    <property type="molecule type" value="Genomic_DNA"/>
</dbReference>
<sequence length="221" mass="25197">MRLHRARRRKPSGLVDIEAGTPVRLFLPIISTLTYSNLVEPASFTIEMEERMDTLVAAPLDETVHAQIEAQLPALGLFARQLCRATSDREDLVQETVMRALRSSHQFHPNTNLRSWLFTIMRNTFNTEYRRRCREPAGMDPEIFERLSISAPQEWAVCRSELRSALKRIPFSSRRTLLLVAMGVSYIDAARLCACEIGTVKSRVNRARKMLEDDIGRPGIA</sequence>
<evidence type="ECO:0000313" key="6">
    <source>
        <dbReference type="EMBL" id="MCJ8150911.1"/>
    </source>
</evidence>
<accession>A0ABT0CQP6</accession>
<dbReference type="Gene3D" id="1.10.10.10">
    <property type="entry name" value="Winged helix-like DNA-binding domain superfamily/Winged helix DNA-binding domain"/>
    <property type="match status" value="1"/>
</dbReference>
<comment type="similarity">
    <text evidence="1">Belongs to the sigma-70 factor family. ECF subfamily.</text>
</comment>